<sequence length="63" mass="7486">MHGAEHESRSCAHRTRRSRYAGDAAVARFSLRFRYGRVPKRLHRDVGTARRISRQRRLPFHLD</sequence>
<evidence type="ECO:0000313" key="2">
    <source>
        <dbReference type="EMBL" id="PLK20128.1"/>
    </source>
</evidence>
<dbReference type="Proteomes" id="UP000011613">
    <property type="component" value="Unassembled WGS sequence"/>
</dbReference>
<proteinExistence type="predicted"/>
<dbReference type="EMBL" id="PKKI01000031">
    <property type="protein sequence ID" value="PLK20128.1"/>
    <property type="molecule type" value="Genomic_DNA"/>
</dbReference>
<gene>
    <name evidence="1" type="ORF">C490_16501</name>
    <name evidence="2" type="ORF">CYV19_11295</name>
</gene>
<name>L9XNS7_NATGS</name>
<dbReference type="EMBL" id="AOIC01000118">
    <property type="protein sequence ID" value="ELY63041.1"/>
    <property type="molecule type" value="Genomic_DNA"/>
</dbReference>
<evidence type="ECO:0000313" key="3">
    <source>
        <dbReference type="Proteomes" id="UP000011613"/>
    </source>
</evidence>
<dbReference type="Proteomes" id="UP000234484">
    <property type="component" value="Unassembled WGS sequence"/>
</dbReference>
<accession>L9XNS7</accession>
<dbReference type="AlphaFoldDB" id="L9XNS7"/>
<comment type="caution">
    <text evidence="1">The sequence shown here is derived from an EMBL/GenBank/DDBJ whole genome shotgun (WGS) entry which is preliminary data.</text>
</comment>
<protein>
    <submittedName>
        <fullName evidence="1">Uncharacterized protein</fullName>
    </submittedName>
</protein>
<reference evidence="1 3" key="1">
    <citation type="journal article" date="2014" name="PLoS Genet.">
        <title>Phylogenetically driven sequencing of extremely halophilic archaea reveals strategies for static and dynamic osmo-response.</title>
        <authorList>
            <person name="Becker E.A."/>
            <person name="Seitzer P.M."/>
            <person name="Tritt A."/>
            <person name="Larsen D."/>
            <person name="Krusor M."/>
            <person name="Yao A.I."/>
            <person name="Wu D."/>
            <person name="Madern D."/>
            <person name="Eisen J.A."/>
            <person name="Darling A.E."/>
            <person name="Facciotti M.T."/>
        </authorList>
    </citation>
    <scope>NUCLEOTIDE SEQUENCE [LARGE SCALE GENOMIC DNA]</scope>
    <source>
        <strain evidence="1 3">SP2</strain>
    </source>
</reference>
<evidence type="ECO:0000313" key="1">
    <source>
        <dbReference type="EMBL" id="ELY63041.1"/>
    </source>
</evidence>
<reference evidence="2 4" key="2">
    <citation type="submission" date="2017-12" db="EMBL/GenBank/DDBJ databases">
        <title>The characterization of oligonucleotides binding to NgAgo.</title>
        <authorList>
            <person name="Jiang L."/>
            <person name="He B."/>
            <person name="Kang J."/>
            <person name="Yu M."/>
            <person name="Li N."/>
            <person name="Fang Y."/>
            <person name="Tang Z."/>
            <person name="Wu P."/>
            <person name="Yao P."/>
            <person name="Huang J."/>
        </authorList>
    </citation>
    <scope>NUCLEOTIDE SEQUENCE [LARGE SCALE GENOMIC DNA]</scope>
    <source>
        <strain evidence="2 4">SP2</strain>
        <tissue evidence="2">Freeze-dried powder thallus</tissue>
    </source>
</reference>
<evidence type="ECO:0000313" key="4">
    <source>
        <dbReference type="Proteomes" id="UP000234484"/>
    </source>
</evidence>
<organism evidence="1 3">
    <name type="scientific">Natronobacterium gregoryi (strain ATCC 43098 / DSM 3393 / CCM 3738 / CIP 104747 / IAM 13177 / JCM 8860 / NBRC 102187 / NCIMB 2189 / SP2)</name>
    <dbReference type="NCBI Taxonomy" id="797304"/>
    <lineage>
        <taxon>Archaea</taxon>
        <taxon>Methanobacteriati</taxon>
        <taxon>Methanobacteriota</taxon>
        <taxon>Stenosarchaea group</taxon>
        <taxon>Halobacteria</taxon>
        <taxon>Halobacteriales</taxon>
        <taxon>Natrialbaceae</taxon>
        <taxon>Natronobacterium</taxon>
    </lineage>
</organism>